<protein>
    <recommendedName>
        <fullName evidence="2">Bud22 domain-containing protein</fullName>
    </recommendedName>
</protein>
<reference evidence="3" key="1">
    <citation type="submission" date="2023-03" db="EMBL/GenBank/DDBJ databases">
        <title>Mating type loci evolution in Malassezia.</title>
        <authorList>
            <person name="Coelho M.A."/>
        </authorList>
    </citation>
    <scope>NUCLEOTIDE SEQUENCE</scope>
    <source>
        <strain evidence="3">CBS 9431</strain>
    </source>
</reference>
<evidence type="ECO:0000313" key="4">
    <source>
        <dbReference type="Proteomes" id="UP001217754"/>
    </source>
</evidence>
<organism evidence="3 4">
    <name type="scientific">Malassezia japonica</name>
    <dbReference type="NCBI Taxonomy" id="223818"/>
    <lineage>
        <taxon>Eukaryota</taxon>
        <taxon>Fungi</taxon>
        <taxon>Dikarya</taxon>
        <taxon>Basidiomycota</taxon>
        <taxon>Ustilaginomycotina</taxon>
        <taxon>Malasseziomycetes</taxon>
        <taxon>Malasseziales</taxon>
        <taxon>Malasseziaceae</taxon>
        <taxon>Malassezia</taxon>
    </lineage>
</organism>
<dbReference type="AlphaFoldDB" id="A0AAF0EUR2"/>
<dbReference type="Pfam" id="PF09073">
    <property type="entry name" value="BUD22"/>
    <property type="match status" value="1"/>
</dbReference>
<sequence length="321" mass="34582">MAETLDGGETTPAVVSTEKEHVVDLAKVKGKLFHAIKTAKSAAKKAKQHELQRHVRQLKQVRSGKQEKHAPVEELEEELVILKRLDTQQIAMAALTSKLVKSKLLPRPSVAATLDQEGSKAFPVWPLAEEMGLGDQARPAAESAREERVMHQVQSAKVLAEELASSIQSILGLVVPRVPKERAPAKRAETDPAAPAPEPKKKAAKAKAPVAEDDYVSDDGFSDGDAQSVMSQFSASNMDMDNLDAMVGSGSEDEMDNDSESEEEPRRKRPRSASPDEEDASTFLPSLATGFIPAAQGDDWSDEEADFADRDVGAKGPAKAA</sequence>
<feature type="compositionally biased region" description="Polar residues" evidence="1">
    <location>
        <begin position="228"/>
        <end position="239"/>
    </location>
</feature>
<feature type="compositionally biased region" description="Acidic residues" evidence="1">
    <location>
        <begin position="211"/>
        <end position="222"/>
    </location>
</feature>
<evidence type="ECO:0000256" key="1">
    <source>
        <dbReference type="SAM" id="MobiDB-lite"/>
    </source>
</evidence>
<dbReference type="Proteomes" id="UP001217754">
    <property type="component" value="Chromosome 1"/>
</dbReference>
<feature type="compositionally biased region" description="Acidic residues" evidence="1">
    <location>
        <begin position="251"/>
        <end position="263"/>
    </location>
</feature>
<feature type="region of interest" description="Disordered" evidence="1">
    <location>
        <begin position="182"/>
        <end position="321"/>
    </location>
</feature>
<evidence type="ECO:0000259" key="2">
    <source>
        <dbReference type="Pfam" id="PF09073"/>
    </source>
</evidence>
<dbReference type="EMBL" id="CP119958">
    <property type="protein sequence ID" value="WFD37503.1"/>
    <property type="molecule type" value="Genomic_DNA"/>
</dbReference>
<dbReference type="InterPro" id="IPR015158">
    <property type="entry name" value="Bud22_dom"/>
</dbReference>
<name>A0AAF0EUR2_9BASI</name>
<dbReference type="RefSeq" id="XP_060120400.1">
    <property type="nucleotide sequence ID" value="XM_060264417.1"/>
</dbReference>
<dbReference type="GeneID" id="85224096"/>
<proteinExistence type="predicted"/>
<keyword evidence="4" id="KW-1185">Reference proteome</keyword>
<feature type="domain" description="Bud22" evidence="2">
    <location>
        <begin position="34"/>
        <end position="304"/>
    </location>
</feature>
<gene>
    <name evidence="3" type="ORF">MJAP1_000447</name>
</gene>
<accession>A0AAF0EUR2</accession>
<evidence type="ECO:0000313" key="3">
    <source>
        <dbReference type="EMBL" id="WFD37503.1"/>
    </source>
</evidence>